<protein>
    <recommendedName>
        <fullName evidence="5">Ferric-chelate reductase 1</fullName>
    </recommendedName>
</protein>
<accession>A0ABP1RCR5</accession>
<keyword evidence="4" id="KW-1185">Reference proteome</keyword>
<dbReference type="EMBL" id="CAXLJM020000071">
    <property type="protein sequence ID" value="CAL8126108.1"/>
    <property type="molecule type" value="Genomic_DNA"/>
</dbReference>
<evidence type="ECO:0000313" key="3">
    <source>
        <dbReference type="EMBL" id="CAL8126108.1"/>
    </source>
</evidence>
<comment type="caution">
    <text evidence="3">The sequence shown here is derived from an EMBL/GenBank/DDBJ whole genome shotgun (WGS) entry which is preliminary data.</text>
</comment>
<feature type="transmembrane region" description="Helical" evidence="1">
    <location>
        <begin position="508"/>
        <end position="527"/>
    </location>
</feature>
<evidence type="ECO:0000256" key="1">
    <source>
        <dbReference type="SAM" id="Phobius"/>
    </source>
</evidence>
<feature type="signal peptide" evidence="2">
    <location>
        <begin position="1"/>
        <end position="23"/>
    </location>
</feature>
<evidence type="ECO:0000313" key="4">
    <source>
        <dbReference type="Proteomes" id="UP001642540"/>
    </source>
</evidence>
<keyword evidence="1" id="KW-0472">Membrane</keyword>
<feature type="transmembrane region" description="Helical" evidence="1">
    <location>
        <begin position="547"/>
        <end position="568"/>
    </location>
</feature>
<feature type="transmembrane region" description="Helical" evidence="1">
    <location>
        <begin position="588"/>
        <end position="610"/>
    </location>
</feature>
<reference evidence="3 4" key="1">
    <citation type="submission" date="2024-08" db="EMBL/GenBank/DDBJ databases">
        <authorList>
            <person name="Cucini C."/>
            <person name="Frati F."/>
        </authorList>
    </citation>
    <scope>NUCLEOTIDE SEQUENCE [LARGE SCALE GENOMIC DNA]</scope>
</reference>
<feature type="transmembrane region" description="Helical" evidence="1">
    <location>
        <begin position="622"/>
        <end position="644"/>
    </location>
</feature>
<feature type="transmembrane region" description="Helical" evidence="1">
    <location>
        <begin position="722"/>
        <end position="744"/>
    </location>
</feature>
<feature type="transmembrane region" description="Helical" evidence="1">
    <location>
        <begin position="664"/>
        <end position="686"/>
    </location>
</feature>
<feature type="chain" id="PRO_5045631791" description="Ferric-chelate reductase 1" evidence="2">
    <location>
        <begin position="24"/>
        <end position="790"/>
    </location>
</feature>
<proteinExistence type="predicted"/>
<organism evidence="3 4">
    <name type="scientific">Orchesella dallaii</name>
    <dbReference type="NCBI Taxonomy" id="48710"/>
    <lineage>
        <taxon>Eukaryota</taxon>
        <taxon>Metazoa</taxon>
        <taxon>Ecdysozoa</taxon>
        <taxon>Arthropoda</taxon>
        <taxon>Hexapoda</taxon>
        <taxon>Collembola</taxon>
        <taxon>Entomobryomorpha</taxon>
        <taxon>Entomobryoidea</taxon>
        <taxon>Orchesellidae</taxon>
        <taxon>Orchesellinae</taxon>
        <taxon>Orchesella</taxon>
    </lineage>
</organism>
<evidence type="ECO:0000256" key="2">
    <source>
        <dbReference type="SAM" id="SignalP"/>
    </source>
</evidence>
<dbReference type="Proteomes" id="UP001642540">
    <property type="component" value="Unassembled WGS sequence"/>
</dbReference>
<keyword evidence="2" id="KW-0732">Signal</keyword>
<keyword evidence="1" id="KW-0812">Transmembrane</keyword>
<evidence type="ECO:0008006" key="5">
    <source>
        <dbReference type="Google" id="ProtNLM"/>
    </source>
</evidence>
<sequence length="790" mass="90968">MIIRVTVIVVLLLLKFKFFPVPSMLPVEGHPSIQCAQTGAGYLKDTHQDRSWNLHEGSFGIGAKKFDTTYGGAMFSLFHIKESDVARNDLFKLGPGNYEQEQNYCPYTMHPKSGWEIHLCDERDKLMKLTVNAVQQTDPSTGKLITLQGWIHVEVELLDKEDSIRMMYAQVYDEYFNAMGEFVKDPTEQCPSSDPQNYVNPTVYQYLPCSAIPVREIKPSEALYMVHPDELTDKSLNVARYFPPKEIKRNFHFTWRMNEYWCNHHYIVTPMIFVLTKKNRDNWIKTTDNGKKRDDYFKDSRKLGKWKLYRKIPTHWLHPHWFGAADVKHPERGDLQCNNSIKEAPWTRPKIHTIWEEYLHYDNFVHVTHGGSGAREYASRSCQQNPFFIPNYSKFVGRCKNLYDKETQSQSNYHKCNTDPYSREWTGTRDHRTFEKYKTYVKNLTGVTGVRNAYCHRPCRAPQTVEDAIDISKQNASFTKPAIDVGHGLIHNTRSKSSVIGFRRGRKFHGIMCLIVTMFLVPVSNFLARYYKETYMRVQFKGVHVWYWVHAGGSIGSMGILLAGHFAMSHSMESWGRSKSKYAIFHHSLGWISIFTHILMVMYGGIRSAVMSRRKFLMKAHSIVGFGLNIFNILLIVSSTYIPFSPSLRQCNVDGLPTGFSLTLWLTLVWTGLDVIFNFFLTALQVTADKTLRIKRPSYCPILPILDPNSHDDMRRSGLRKLLLYFYLFVSVILTLVATVNLAAKPKPDGCIIGEMSCKAALGCTKVALAMCRKLRYKICTGGSRFSFPI</sequence>
<name>A0ABP1RCR5_9HEXA</name>
<keyword evidence="1" id="KW-1133">Transmembrane helix</keyword>
<gene>
    <name evidence="3" type="ORF">ODALV1_LOCUS21269</name>
</gene>